<dbReference type="KEGG" id="sew:SeSA_A3941"/>
<organism evidence="1 2">
    <name type="scientific">Salmonella schwarzengrund (strain CVM19633)</name>
    <dbReference type="NCBI Taxonomy" id="439843"/>
    <lineage>
        <taxon>Bacteria</taxon>
        <taxon>Pseudomonadati</taxon>
        <taxon>Pseudomonadota</taxon>
        <taxon>Gammaproteobacteria</taxon>
        <taxon>Enterobacterales</taxon>
        <taxon>Enterobacteriaceae</taxon>
        <taxon>Salmonella</taxon>
    </lineage>
</organism>
<reference evidence="1 2" key="1">
    <citation type="journal article" date="2011" name="J. Bacteriol.">
        <title>Comparative genomics of 28 Salmonella enterica isolates: evidence for CRISPR-mediated adaptive sublineage evolution.</title>
        <authorList>
            <person name="Fricke W.F."/>
            <person name="Mammel M.K."/>
            <person name="McDermott P.F."/>
            <person name="Tartera C."/>
            <person name="White D.G."/>
            <person name="Leclerc J.E."/>
            <person name="Ravel J."/>
            <person name="Cebula T.A."/>
        </authorList>
    </citation>
    <scope>NUCLEOTIDE SEQUENCE [LARGE SCALE GENOMIC DNA]</scope>
    <source>
        <strain evidence="1 2">CVM19633</strain>
    </source>
</reference>
<dbReference type="Proteomes" id="UP000001865">
    <property type="component" value="Chromosome"/>
</dbReference>
<name>A0A0N1QSK2_SALSV</name>
<proteinExistence type="predicted"/>
<accession>A0A0N1QSK2</accession>
<evidence type="ECO:0000313" key="2">
    <source>
        <dbReference type="Proteomes" id="UP000001865"/>
    </source>
</evidence>
<dbReference type="EMBL" id="CP001127">
    <property type="protein sequence ID" value="ACF88894.1"/>
    <property type="molecule type" value="Genomic_DNA"/>
</dbReference>
<dbReference type="HOGENOM" id="CLU_3276453_0_0_6"/>
<gene>
    <name evidence="1" type="ordered locus">SeSA_A3941</name>
</gene>
<evidence type="ECO:0000313" key="1">
    <source>
        <dbReference type="EMBL" id="ACF88894.1"/>
    </source>
</evidence>
<sequence length="41" mass="4893">MPQKRQKNIAIFNNRLMNNPIPHPLIMRHFLSQKPSILKNL</sequence>
<protein>
    <submittedName>
        <fullName evidence="1">Uncharacterized protein</fullName>
    </submittedName>
</protein>
<dbReference type="AlphaFoldDB" id="A0A0N1QSK2"/>